<evidence type="ECO:0000313" key="2">
    <source>
        <dbReference type="EMBL" id="SDN89342.1"/>
    </source>
</evidence>
<name>A0A1H0F3X9_9BACI</name>
<dbReference type="RefSeq" id="WP_090842613.1">
    <property type="nucleotide sequence ID" value="NZ_FNIL01000004.1"/>
</dbReference>
<protein>
    <submittedName>
        <fullName evidence="2">Uncharacterized membrane protein YesL</fullName>
    </submittedName>
</protein>
<dbReference type="EMBL" id="FNIL01000004">
    <property type="protein sequence ID" value="SDN89342.1"/>
    <property type="molecule type" value="Genomic_DNA"/>
</dbReference>
<dbReference type="OrthoDB" id="9814991at2"/>
<keyword evidence="1" id="KW-1133">Transmembrane helix</keyword>
<sequence>MRQALDVFYRSIFDTYKHLGTIVWATLCWMVAVLPLFTAGPATAALFRIIQEKQEGKSPDLKDFWRYFQQYFKPGMQLSALYAALFVPGVLYLSFMLQTPSFIWLFIGTLAGYVMLLWHLVITFAFPLLVKESEAPLRATLLRSLRLVSENLWFSANITLYAILLLLLSTIFTIALLAAAGMISLFLLNASWFLMQKYDSESAMFDTEVSWKGTLRPWKV</sequence>
<gene>
    <name evidence="2" type="ORF">SAMN04488053_104179</name>
</gene>
<dbReference type="Pfam" id="PF04854">
    <property type="entry name" value="DUF624"/>
    <property type="match status" value="1"/>
</dbReference>
<keyword evidence="3" id="KW-1185">Reference proteome</keyword>
<feature type="transmembrane region" description="Helical" evidence="1">
    <location>
        <begin position="78"/>
        <end position="97"/>
    </location>
</feature>
<feature type="transmembrane region" description="Helical" evidence="1">
    <location>
        <begin position="103"/>
        <end position="130"/>
    </location>
</feature>
<proteinExistence type="predicted"/>
<dbReference type="STRING" id="745820.SAMN04488053_104179"/>
<feature type="transmembrane region" description="Helical" evidence="1">
    <location>
        <begin position="22"/>
        <end position="47"/>
    </location>
</feature>
<dbReference type="Proteomes" id="UP000198778">
    <property type="component" value="Unassembled WGS sequence"/>
</dbReference>
<evidence type="ECO:0000256" key="1">
    <source>
        <dbReference type="SAM" id="Phobius"/>
    </source>
</evidence>
<feature type="transmembrane region" description="Helical" evidence="1">
    <location>
        <begin position="174"/>
        <end position="195"/>
    </location>
</feature>
<dbReference type="AlphaFoldDB" id="A0A1H0F3X9"/>
<dbReference type="InterPro" id="IPR006938">
    <property type="entry name" value="DUF624"/>
</dbReference>
<evidence type="ECO:0000313" key="3">
    <source>
        <dbReference type="Proteomes" id="UP000198778"/>
    </source>
</evidence>
<keyword evidence="1" id="KW-0812">Transmembrane</keyword>
<keyword evidence="1" id="KW-0472">Membrane</keyword>
<accession>A0A1H0F3X9</accession>
<reference evidence="3" key="1">
    <citation type="submission" date="2016-10" db="EMBL/GenBank/DDBJ databases">
        <authorList>
            <person name="Varghese N."/>
            <person name="Submissions S."/>
        </authorList>
    </citation>
    <scope>NUCLEOTIDE SEQUENCE [LARGE SCALE GENOMIC DNA]</scope>
    <source>
        <strain evidence="3">CGMCC 1.10369</strain>
    </source>
</reference>
<organism evidence="2 3">
    <name type="scientific">Alkalicoccus daliensis</name>
    <dbReference type="NCBI Taxonomy" id="745820"/>
    <lineage>
        <taxon>Bacteria</taxon>
        <taxon>Bacillati</taxon>
        <taxon>Bacillota</taxon>
        <taxon>Bacilli</taxon>
        <taxon>Bacillales</taxon>
        <taxon>Bacillaceae</taxon>
        <taxon>Alkalicoccus</taxon>
    </lineage>
</organism>